<dbReference type="GO" id="GO:0005634">
    <property type="term" value="C:nucleus"/>
    <property type="evidence" value="ECO:0007669"/>
    <property type="project" value="UniProtKB-SubCell"/>
</dbReference>
<dbReference type="Gene3D" id="3.30.1490.70">
    <property type="match status" value="1"/>
</dbReference>
<evidence type="ECO:0000256" key="11">
    <source>
        <dbReference type="ARBA" id="ARBA00023242"/>
    </source>
</evidence>
<evidence type="ECO:0000256" key="16">
    <source>
        <dbReference type="RuleBase" id="RU004196"/>
    </source>
</evidence>
<keyword evidence="5" id="KW-0235">DNA replication</keyword>
<dbReference type="NCBIfam" id="TIGR00574">
    <property type="entry name" value="dnl1"/>
    <property type="match status" value="1"/>
</dbReference>
<keyword evidence="9 15" id="KW-0233">DNA recombination</keyword>
<dbReference type="FunFam" id="1.10.3260.10:FF:000001">
    <property type="entry name" value="DNA ligase"/>
    <property type="match status" value="1"/>
</dbReference>
<dbReference type="InterPro" id="IPR012309">
    <property type="entry name" value="DNA_ligase_ATP-dep_C"/>
</dbReference>
<dbReference type="EMBL" id="HACA01025735">
    <property type="protein sequence ID" value="CDW43096.1"/>
    <property type="molecule type" value="Transcribed_RNA"/>
</dbReference>
<evidence type="ECO:0000256" key="14">
    <source>
        <dbReference type="ARBA" id="ARBA00054532"/>
    </source>
</evidence>
<dbReference type="Gene3D" id="2.40.50.140">
    <property type="entry name" value="Nucleic acid-binding proteins"/>
    <property type="match status" value="1"/>
</dbReference>
<evidence type="ECO:0000256" key="9">
    <source>
        <dbReference type="ARBA" id="ARBA00023172"/>
    </source>
</evidence>
<evidence type="ECO:0000256" key="3">
    <source>
        <dbReference type="ARBA" id="ARBA00022598"/>
    </source>
</evidence>
<dbReference type="SUPFAM" id="SSF50249">
    <property type="entry name" value="Nucleic acid-binding proteins"/>
    <property type="match status" value="1"/>
</dbReference>
<dbReference type="Gene3D" id="1.10.3260.10">
    <property type="entry name" value="DNA ligase, ATP-dependent, N-terminal domain"/>
    <property type="match status" value="1"/>
</dbReference>
<dbReference type="GO" id="GO:0003677">
    <property type="term" value="F:DNA binding"/>
    <property type="evidence" value="ECO:0007669"/>
    <property type="project" value="InterPro"/>
</dbReference>
<dbReference type="FunFam" id="2.40.50.140:FF:000062">
    <property type="entry name" value="DNA ligase"/>
    <property type="match status" value="1"/>
</dbReference>
<feature type="region of interest" description="Disordered" evidence="17">
    <location>
        <begin position="720"/>
        <end position="757"/>
    </location>
</feature>
<evidence type="ECO:0000256" key="6">
    <source>
        <dbReference type="ARBA" id="ARBA00022741"/>
    </source>
</evidence>
<dbReference type="PANTHER" id="PTHR45674">
    <property type="entry name" value="DNA LIGASE 1/3 FAMILY MEMBER"/>
    <property type="match status" value="1"/>
</dbReference>
<evidence type="ECO:0000256" key="8">
    <source>
        <dbReference type="ARBA" id="ARBA00022840"/>
    </source>
</evidence>
<dbReference type="EC" id="6.5.1.1" evidence="15"/>
<dbReference type="InterPro" id="IPR012310">
    <property type="entry name" value="DNA_ligase_ATP-dep_cent"/>
</dbReference>
<dbReference type="Pfam" id="PF01068">
    <property type="entry name" value="DNA_ligase_A_M"/>
    <property type="match status" value="1"/>
</dbReference>
<dbReference type="GO" id="GO:0006281">
    <property type="term" value="P:DNA repair"/>
    <property type="evidence" value="ECO:0007669"/>
    <property type="project" value="UniProtKB-KW"/>
</dbReference>
<protein>
    <recommendedName>
        <fullName evidence="15">DNA ligase</fullName>
        <ecNumber evidence="15">6.5.1.1</ecNumber>
    </recommendedName>
</protein>
<dbReference type="OrthoDB" id="206088at2759"/>
<evidence type="ECO:0000256" key="10">
    <source>
        <dbReference type="ARBA" id="ARBA00023204"/>
    </source>
</evidence>
<dbReference type="Gene3D" id="3.30.470.30">
    <property type="entry name" value="DNA ligase/mRNA capping enzyme"/>
    <property type="match status" value="1"/>
</dbReference>
<keyword evidence="8 15" id="KW-0067">ATP-binding</keyword>
<dbReference type="GO" id="GO:0005524">
    <property type="term" value="F:ATP binding"/>
    <property type="evidence" value="ECO:0007669"/>
    <property type="project" value="UniProtKB-KW"/>
</dbReference>
<dbReference type="FunFam" id="3.30.470.30:FF:000016">
    <property type="entry name" value="DNA ligase"/>
    <property type="match status" value="1"/>
</dbReference>
<dbReference type="SUPFAM" id="SSF56091">
    <property type="entry name" value="DNA ligase/mRNA capping enzyme, catalytic domain"/>
    <property type="match status" value="1"/>
</dbReference>
<organism evidence="19">
    <name type="scientific">Lepeophtheirus salmonis</name>
    <name type="common">Salmon louse</name>
    <name type="synonym">Caligus salmonis</name>
    <dbReference type="NCBI Taxonomy" id="72036"/>
    <lineage>
        <taxon>Eukaryota</taxon>
        <taxon>Metazoa</taxon>
        <taxon>Ecdysozoa</taxon>
        <taxon>Arthropoda</taxon>
        <taxon>Crustacea</taxon>
        <taxon>Multicrustacea</taxon>
        <taxon>Hexanauplia</taxon>
        <taxon>Copepoda</taxon>
        <taxon>Siphonostomatoida</taxon>
        <taxon>Caligidae</taxon>
        <taxon>Lepeophtheirus</taxon>
    </lineage>
</organism>
<keyword evidence="10 15" id="KW-0234">DNA repair</keyword>
<dbReference type="GO" id="GO:0003910">
    <property type="term" value="F:DNA ligase (ATP) activity"/>
    <property type="evidence" value="ECO:0007669"/>
    <property type="project" value="UniProtKB-EC"/>
</dbReference>
<dbReference type="AlphaFoldDB" id="A0A0K2UZE9"/>
<keyword evidence="12" id="KW-0131">Cell cycle</keyword>
<evidence type="ECO:0000256" key="4">
    <source>
        <dbReference type="ARBA" id="ARBA00022618"/>
    </source>
</evidence>
<dbReference type="InterPro" id="IPR000977">
    <property type="entry name" value="DNA_ligase_ATP-dep"/>
</dbReference>
<accession>A0A0K2UZE9</accession>
<evidence type="ECO:0000256" key="2">
    <source>
        <dbReference type="ARBA" id="ARBA00007572"/>
    </source>
</evidence>
<dbReference type="PROSITE" id="PS00333">
    <property type="entry name" value="DNA_LIGASE_A2"/>
    <property type="match status" value="1"/>
</dbReference>
<dbReference type="GO" id="GO:0006310">
    <property type="term" value="P:DNA recombination"/>
    <property type="evidence" value="ECO:0007669"/>
    <property type="project" value="UniProtKB-KW"/>
</dbReference>
<dbReference type="CDD" id="cd07969">
    <property type="entry name" value="OBF_DNA_ligase_I"/>
    <property type="match status" value="1"/>
</dbReference>
<proteinExistence type="inferred from homology"/>
<keyword evidence="11" id="KW-0539">Nucleus</keyword>
<keyword evidence="6 15" id="KW-0547">Nucleotide-binding</keyword>
<evidence type="ECO:0000313" key="19">
    <source>
        <dbReference type="EMBL" id="CDW43096.1"/>
    </source>
</evidence>
<dbReference type="GO" id="GO:1903461">
    <property type="term" value="P:Okazaki fragment processing involved in mitotic DNA replication"/>
    <property type="evidence" value="ECO:0007669"/>
    <property type="project" value="TreeGrafter"/>
</dbReference>
<dbReference type="InterPro" id="IPR016059">
    <property type="entry name" value="DNA_ligase_ATP-dep_CS"/>
</dbReference>
<evidence type="ECO:0000256" key="5">
    <source>
        <dbReference type="ARBA" id="ARBA00022705"/>
    </source>
</evidence>
<dbReference type="PANTHER" id="PTHR45674:SF4">
    <property type="entry name" value="DNA LIGASE 1"/>
    <property type="match status" value="1"/>
</dbReference>
<dbReference type="Pfam" id="PF04679">
    <property type="entry name" value="DNA_ligase_A_C"/>
    <property type="match status" value="1"/>
</dbReference>
<dbReference type="CDD" id="cd07900">
    <property type="entry name" value="Adenylation_DNA_ligase_I_Euk"/>
    <property type="match status" value="1"/>
</dbReference>
<dbReference type="PROSITE" id="PS00697">
    <property type="entry name" value="DNA_LIGASE_A1"/>
    <property type="match status" value="1"/>
</dbReference>
<keyword evidence="3 15" id="KW-0436">Ligase</keyword>
<feature type="compositionally biased region" description="Basic residues" evidence="17">
    <location>
        <begin position="60"/>
        <end position="75"/>
    </location>
</feature>
<keyword evidence="4" id="KW-0132">Cell division</keyword>
<comment type="subcellular location">
    <subcellularLocation>
        <location evidence="1">Nucleus</location>
    </subcellularLocation>
</comment>
<evidence type="ECO:0000256" key="13">
    <source>
        <dbReference type="ARBA" id="ARBA00034003"/>
    </source>
</evidence>
<dbReference type="InterPro" id="IPR012340">
    <property type="entry name" value="NA-bd_OB-fold"/>
</dbReference>
<evidence type="ECO:0000259" key="18">
    <source>
        <dbReference type="PROSITE" id="PS50160"/>
    </source>
</evidence>
<dbReference type="Pfam" id="PF04675">
    <property type="entry name" value="DNA_ligase_A_N"/>
    <property type="match status" value="1"/>
</dbReference>
<dbReference type="InterPro" id="IPR050191">
    <property type="entry name" value="ATP-dep_DNA_ligase"/>
</dbReference>
<evidence type="ECO:0000256" key="17">
    <source>
        <dbReference type="SAM" id="MobiDB-lite"/>
    </source>
</evidence>
<feature type="compositionally biased region" description="Basic and acidic residues" evidence="17">
    <location>
        <begin position="45"/>
        <end position="59"/>
    </location>
</feature>
<dbReference type="GO" id="GO:0051301">
    <property type="term" value="P:cell division"/>
    <property type="evidence" value="ECO:0007669"/>
    <property type="project" value="UniProtKB-KW"/>
</dbReference>
<feature type="region of interest" description="Disordered" evidence="17">
    <location>
        <begin position="20"/>
        <end position="95"/>
    </location>
</feature>
<dbReference type="GO" id="GO:0005739">
    <property type="term" value="C:mitochondrion"/>
    <property type="evidence" value="ECO:0007669"/>
    <property type="project" value="TreeGrafter"/>
</dbReference>
<dbReference type="GO" id="GO:0071897">
    <property type="term" value="P:DNA biosynthetic process"/>
    <property type="evidence" value="ECO:0007669"/>
    <property type="project" value="InterPro"/>
</dbReference>
<evidence type="ECO:0000256" key="12">
    <source>
        <dbReference type="ARBA" id="ARBA00023306"/>
    </source>
</evidence>
<feature type="compositionally biased region" description="Polar residues" evidence="17">
    <location>
        <begin position="725"/>
        <end position="744"/>
    </location>
</feature>
<comment type="catalytic activity">
    <reaction evidence="13 15">
        <text>ATP + (deoxyribonucleotide)n-3'-hydroxyl + 5'-phospho-(deoxyribonucleotide)m = (deoxyribonucleotide)n+m + AMP + diphosphate.</text>
        <dbReference type="EC" id="6.5.1.1"/>
    </reaction>
</comment>
<feature type="compositionally biased region" description="Polar residues" evidence="17">
    <location>
        <begin position="82"/>
        <end position="95"/>
    </location>
</feature>
<comment type="similarity">
    <text evidence="2 16">Belongs to the ATP-dependent DNA ligase family.</text>
</comment>
<dbReference type="InterPro" id="IPR012308">
    <property type="entry name" value="DNA_ligase_ATP-dep_N"/>
</dbReference>
<keyword evidence="7 15" id="KW-0227">DNA damage</keyword>
<dbReference type="PROSITE" id="PS50160">
    <property type="entry name" value="DNA_LIGASE_A3"/>
    <property type="match status" value="1"/>
</dbReference>
<dbReference type="SUPFAM" id="SSF117018">
    <property type="entry name" value="ATP-dependent DNA ligase DNA-binding domain"/>
    <property type="match status" value="1"/>
</dbReference>
<feature type="domain" description="ATP-dependent DNA ligase family profile" evidence="18">
    <location>
        <begin position="487"/>
        <end position="623"/>
    </location>
</feature>
<sequence>MRLSAYVLFRRVSRILADIGDSPIKKPPGKKIRILSSSSESEGDPVVKKENEEVQDNKKLMKKTKKSPLPKKRAKKEVPLTASPTTKSSPPEDLTQATNFDGYIEALKNNSYHPIKDAPWLRGEKTPYMALSKTFEAIEATSGRLKTIEILANYLRSLLVLSPDDLLMSIYLCLNRLAPAYEGVELGVGDGLLIKAIAQTTGRATDKIKAEVERRGDLGLVAESSRGTQRTMFKPQPLTINSVFNKLKEVAMMSGHSSMSKKVSIIQGQLVACRESEARFLIRSLAGKLRIGLAEQSVLQAIAHACLMTPPGQDYPPEVMQAFSDPTSDKFKEALEPISLAVKTAYCECPCYDKLIPVLLSDGPMELHKHCKLTPGIPLKPMLAHPTKGVSEVLSRFEDAKFTCEWKYDGERAQIHLHDDGKITIYSRNQEDNTSKYPDIINRFSKCIKDGVTSCVLDSEAVAWNRDKKMIQPFQVLSTRKRKDADSSEIKVQVALFAFDLLYLNGKPLVKESFRERRRLLQENFVEIDEEFWFAKSADPDSIEEIQELLEDSVKENCEGLMVKSLDIKATYEIAKRSHNWLKLKKDYLDGVGDTIDVVVLGGYLGKGKRTGSYGGFLLACYDPENEEYQSICKIGTGFTDESLVTHFNFFKDHKIPEPKSYYAFDSSLKPDHWFEPVQVWEIKAADLSISPTHRAANGIVDPQKGISLRFPRFIRIRDDKNPEDATSSQQIADLYNSQEQVKNQSKKSDKEDDFDI</sequence>
<name>A0A0K2UZE9_LEPSM</name>
<comment type="function">
    <text evidence="14">DNA ligase that seals nicks in double-stranded DNA during DNA replication, DNA recombination and DNA repair.</text>
</comment>
<reference evidence="19" key="1">
    <citation type="submission" date="2014-05" db="EMBL/GenBank/DDBJ databases">
        <authorList>
            <person name="Chronopoulou M."/>
        </authorList>
    </citation>
    <scope>NUCLEOTIDE SEQUENCE</scope>
    <source>
        <tissue evidence="19">Whole organism</tissue>
    </source>
</reference>
<evidence type="ECO:0000256" key="7">
    <source>
        <dbReference type="ARBA" id="ARBA00022763"/>
    </source>
</evidence>
<dbReference type="InterPro" id="IPR036599">
    <property type="entry name" value="DNA_ligase_N_sf"/>
</dbReference>
<evidence type="ECO:0000256" key="1">
    <source>
        <dbReference type="ARBA" id="ARBA00004123"/>
    </source>
</evidence>
<evidence type="ECO:0000256" key="15">
    <source>
        <dbReference type="RuleBase" id="RU000617"/>
    </source>
</evidence>